<feature type="region of interest" description="Disordered" evidence="1">
    <location>
        <begin position="174"/>
        <end position="317"/>
    </location>
</feature>
<evidence type="ECO:0000313" key="2">
    <source>
        <dbReference type="EMBL" id="EAU38736.1"/>
    </source>
</evidence>
<feature type="compositionally biased region" description="Acidic residues" evidence="1">
    <location>
        <begin position="489"/>
        <end position="501"/>
    </location>
</feature>
<protein>
    <submittedName>
        <fullName evidence="2">Uncharacterized protein</fullName>
    </submittedName>
</protein>
<organism evidence="2 3">
    <name type="scientific">Aspergillus terreus (strain NIH 2624 / FGSC A1156)</name>
    <dbReference type="NCBI Taxonomy" id="341663"/>
    <lineage>
        <taxon>Eukaryota</taxon>
        <taxon>Fungi</taxon>
        <taxon>Dikarya</taxon>
        <taxon>Ascomycota</taxon>
        <taxon>Pezizomycotina</taxon>
        <taxon>Eurotiomycetes</taxon>
        <taxon>Eurotiomycetidae</taxon>
        <taxon>Eurotiales</taxon>
        <taxon>Aspergillaceae</taxon>
        <taxon>Aspergillus</taxon>
        <taxon>Aspergillus subgen. Circumdati</taxon>
    </lineage>
</organism>
<feature type="compositionally biased region" description="Low complexity" evidence="1">
    <location>
        <begin position="254"/>
        <end position="264"/>
    </location>
</feature>
<name>Q0D1U4_ASPTN</name>
<dbReference type="AlphaFoldDB" id="Q0D1U4"/>
<dbReference type="HOGENOM" id="CLU_048145_0_0_1"/>
<evidence type="ECO:0000256" key="1">
    <source>
        <dbReference type="SAM" id="MobiDB-lite"/>
    </source>
</evidence>
<feature type="compositionally biased region" description="Polar residues" evidence="1">
    <location>
        <begin position="287"/>
        <end position="298"/>
    </location>
</feature>
<accession>Q0D1U4</accession>
<dbReference type="eggNOG" id="ENOG502SS7G">
    <property type="taxonomic scope" value="Eukaryota"/>
</dbReference>
<gene>
    <name evidence="2" type="ORF">ATEG_00090</name>
</gene>
<proteinExistence type="predicted"/>
<dbReference type="STRING" id="341663.Q0D1U4"/>
<dbReference type="VEuPathDB" id="FungiDB:ATEG_00090"/>
<dbReference type="OrthoDB" id="4121058at2759"/>
<sequence length="501" mass="55129">MSLPPPVSRHDYHYFNGDFLVTSSNQNRHRRASVQELQILFHPAPGQAPVKDHPAHWYRAQLLHYGLQPSDNKGTAAKRLLDALNQGILAVPAHLQRLEKELKKEWDANVRKAKKELADAQRLTEAQGKDAAGKSIKRKADHDDLAATITAAAMTGLSAANVQNANININVNIGVDPNQATTNPNSTKKRKADESQDGSRVKKPAATKATTPANTLSSQPTSSDTQPTAIGNHPRPLQTARRSRPFRPGGVTRSASSANSAANEEALKQTAKKQTARSTRAGYGAVQSRTNINASSPVEESPKNLKHRNTVSPKSHNPKLGLINGTYCVEVNVAGLDLSNSGITLCLEDASVWGEFQIGHLTGVLFMPERPYNVFHLDRDDIHEACFFRWRATDRSRGYAPIAGRLCTGTMKFLGDGTIEGTFEHLLADASGELFDCDFRAQRHPGQGTKFPRSAWNLREEFEAIERNAGGYFYEGEYPNEPPPPYEPNQDEDTEMMDVAW</sequence>
<dbReference type="RefSeq" id="XP_001210176.1">
    <property type="nucleotide sequence ID" value="XM_001210176.1"/>
</dbReference>
<feature type="compositionally biased region" description="Basic and acidic residues" evidence="1">
    <location>
        <begin position="191"/>
        <end position="200"/>
    </location>
</feature>
<dbReference type="OMA" id="AHWYEAQ"/>
<dbReference type="Proteomes" id="UP000007963">
    <property type="component" value="Unassembled WGS sequence"/>
</dbReference>
<dbReference type="GeneID" id="4354847"/>
<feature type="region of interest" description="Disordered" evidence="1">
    <location>
        <begin position="475"/>
        <end position="501"/>
    </location>
</feature>
<evidence type="ECO:0000313" key="3">
    <source>
        <dbReference type="Proteomes" id="UP000007963"/>
    </source>
</evidence>
<reference evidence="3" key="1">
    <citation type="submission" date="2005-09" db="EMBL/GenBank/DDBJ databases">
        <title>Annotation of the Aspergillus terreus NIH2624 genome.</title>
        <authorList>
            <person name="Birren B.W."/>
            <person name="Lander E.S."/>
            <person name="Galagan J.E."/>
            <person name="Nusbaum C."/>
            <person name="Devon K."/>
            <person name="Henn M."/>
            <person name="Ma L.-J."/>
            <person name="Jaffe D.B."/>
            <person name="Butler J."/>
            <person name="Alvarez P."/>
            <person name="Gnerre S."/>
            <person name="Grabherr M."/>
            <person name="Kleber M."/>
            <person name="Mauceli E.W."/>
            <person name="Brockman W."/>
            <person name="Rounsley S."/>
            <person name="Young S.K."/>
            <person name="LaButti K."/>
            <person name="Pushparaj V."/>
            <person name="DeCaprio D."/>
            <person name="Crawford M."/>
            <person name="Koehrsen M."/>
            <person name="Engels R."/>
            <person name="Montgomery P."/>
            <person name="Pearson M."/>
            <person name="Howarth C."/>
            <person name="Larson L."/>
            <person name="Luoma S."/>
            <person name="White J."/>
            <person name="Alvarado L."/>
            <person name="Kodira C.D."/>
            <person name="Zeng Q."/>
            <person name="Oleary S."/>
            <person name="Yandava C."/>
            <person name="Denning D.W."/>
            <person name="Nierman W.C."/>
            <person name="Milne T."/>
            <person name="Madden K."/>
        </authorList>
    </citation>
    <scope>NUCLEOTIDE SEQUENCE [LARGE SCALE GENOMIC DNA]</scope>
    <source>
        <strain evidence="3">NIH 2624 / FGSC A1156</strain>
    </source>
</reference>
<feature type="compositionally biased region" description="Low complexity" evidence="1">
    <location>
        <begin position="204"/>
        <end position="228"/>
    </location>
</feature>
<dbReference type="EMBL" id="CH476594">
    <property type="protein sequence ID" value="EAU38736.1"/>
    <property type="molecule type" value="Genomic_DNA"/>
</dbReference>